<proteinExistence type="predicted"/>
<dbReference type="Proteomes" id="UP000008022">
    <property type="component" value="Unassembled WGS sequence"/>
</dbReference>
<reference evidence="1" key="2">
    <citation type="submission" date="2015-06" db="UniProtKB">
        <authorList>
            <consortium name="EnsemblPlants"/>
        </authorList>
    </citation>
    <scope>IDENTIFICATION</scope>
</reference>
<dbReference type="EnsemblPlants" id="ORUFI01G34650.1">
    <property type="protein sequence ID" value="ORUFI01G34650.1"/>
    <property type="gene ID" value="ORUFI01G34650"/>
</dbReference>
<name>A0A0E0N2M9_ORYRU</name>
<sequence length="153" mass="16760">MARHGEISEIMRCPWKVVCVAWMLALMCGDRKRMEGLQLHCLAEGKAHEMQSPACSFRLCSTGARGTRKLQPSELPLDPSSSSRAYKLLLYLLSPGAKAVALLASGGRATTHRTVPAAWSGDAGPAASKVPSPQRWESRTYALRRSHFARCHD</sequence>
<dbReference type="HOGENOM" id="CLU_1828409_0_0_1"/>
<dbReference type="Gramene" id="ORUFI01G34650.1">
    <property type="protein sequence ID" value="ORUFI01G34650.1"/>
    <property type="gene ID" value="ORUFI01G34650"/>
</dbReference>
<protein>
    <submittedName>
        <fullName evidence="1">Uncharacterized protein</fullName>
    </submittedName>
</protein>
<dbReference type="OMA" id="WMLALMC"/>
<evidence type="ECO:0000313" key="1">
    <source>
        <dbReference type="EnsemblPlants" id="ORUFI01G34650.1"/>
    </source>
</evidence>
<reference evidence="2" key="1">
    <citation type="submission" date="2013-06" db="EMBL/GenBank/DDBJ databases">
        <authorList>
            <person name="Zhao Q."/>
        </authorList>
    </citation>
    <scope>NUCLEOTIDE SEQUENCE</scope>
    <source>
        <strain evidence="2">cv. W1943</strain>
    </source>
</reference>
<organism evidence="1 2">
    <name type="scientific">Oryza rufipogon</name>
    <name type="common">Brownbeard rice</name>
    <name type="synonym">Asian wild rice</name>
    <dbReference type="NCBI Taxonomy" id="4529"/>
    <lineage>
        <taxon>Eukaryota</taxon>
        <taxon>Viridiplantae</taxon>
        <taxon>Streptophyta</taxon>
        <taxon>Embryophyta</taxon>
        <taxon>Tracheophyta</taxon>
        <taxon>Spermatophyta</taxon>
        <taxon>Magnoliopsida</taxon>
        <taxon>Liliopsida</taxon>
        <taxon>Poales</taxon>
        <taxon>Poaceae</taxon>
        <taxon>BOP clade</taxon>
        <taxon>Oryzoideae</taxon>
        <taxon>Oryzeae</taxon>
        <taxon>Oryzinae</taxon>
        <taxon>Oryza</taxon>
    </lineage>
</organism>
<keyword evidence="2" id="KW-1185">Reference proteome</keyword>
<dbReference type="AlphaFoldDB" id="A0A0E0N2M9"/>
<evidence type="ECO:0000313" key="2">
    <source>
        <dbReference type="Proteomes" id="UP000008022"/>
    </source>
</evidence>
<accession>A0A0E0N2M9</accession>